<sequence length="62" mass="7514">RFGEIRRKNGENNGWANGPLFGTTTRCRDHWFCQVVENFELSWKYSRYVNRPDPDEFMEPRC</sequence>
<evidence type="ECO:0000313" key="2">
    <source>
        <dbReference type="Proteomes" id="UP000823775"/>
    </source>
</evidence>
<accession>A0ABS8SXK3</accession>
<comment type="caution">
    <text evidence="1">The sequence shown here is derived from an EMBL/GenBank/DDBJ whole genome shotgun (WGS) entry which is preliminary data.</text>
</comment>
<feature type="non-terminal residue" evidence="1">
    <location>
        <position position="1"/>
    </location>
</feature>
<evidence type="ECO:0000313" key="1">
    <source>
        <dbReference type="EMBL" id="MCD7463179.1"/>
    </source>
</evidence>
<reference evidence="1 2" key="1">
    <citation type="journal article" date="2021" name="BMC Genomics">
        <title>Datura genome reveals duplications of psychoactive alkaloid biosynthetic genes and high mutation rate following tissue culture.</title>
        <authorList>
            <person name="Rajewski A."/>
            <person name="Carter-House D."/>
            <person name="Stajich J."/>
            <person name="Litt A."/>
        </authorList>
    </citation>
    <scope>NUCLEOTIDE SEQUENCE [LARGE SCALE GENOMIC DNA]</scope>
    <source>
        <strain evidence="1">AR-01</strain>
    </source>
</reference>
<proteinExistence type="predicted"/>
<dbReference type="EMBL" id="JACEIK010000871">
    <property type="protein sequence ID" value="MCD7463179.1"/>
    <property type="molecule type" value="Genomic_DNA"/>
</dbReference>
<keyword evidence="2" id="KW-1185">Reference proteome</keyword>
<name>A0ABS8SXK3_DATST</name>
<dbReference type="Proteomes" id="UP000823775">
    <property type="component" value="Unassembled WGS sequence"/>
</dbReference>
<organism evidence="1 2">
    <name type="scientific">Datura stramonium</name>
    <name type="common">Jimsonweed</name>
    <name type="synonym">Common thornapple</name>
    <dbReference type="NCBI Taxonomy" id="4076"/>
    <lineage>
        <taxon>Eukaryota</taxon>
        <taxon>Viridiplantae</taxon>
        <taxon>Streptophyta</taxon>
        <taxon>Embryophyta</taxon>
        <taxon>Tracheophyta</taxon>
        <taxon>Spermatophyta</taxon>
        <taxon>Magnoliopsida</taxon>
        <taxon>eudicotyledons</taxon>
        <taxon>Gunneridae</taxon>
        <taxon>Pentapetalae</taxon>
        <taxon>asterids</taxon>
        <taxon>lamiids</taxon>
        <taxon>Solanales</taxon>
        <taxon>Solanaceae</taxon>
        <taxon>Solanoideae</taxon>
        <taxon>Datureae</taxon>
        <taxon>Datura</taxon>
    </lineage>
</organism>
<gene>
    <name evidence="1" type="ORF">HAX54_050112</name>
</gene>
<protein>
    <submittedName>
        <fullName evidence="1">Uncharacterized protein</fullName>
    </submittedName>
</protein>